<gene>
    <name evidence="16" type="ORF">AJ79_05954</name>
</gene>
<dbReference type="OrthoDB" id="167398at2759"/>
<reference evidence="16 17" key="1">
    <citation type="submission" date="2017-10" db="EMBL/GenBank/DDBJ databases">
        <title>Comparative genomics in systemic dimorphic fungi from Ajellomycetaceae.</title>
        <authorList>
            <person name="Munoz J.F."/>
            <person name="Mcewen J.G."/>
            <person name="Clay O.K."/>
            <person name="Cuomo C.A."/>
        </authorList>
    </citation>
    <scope>NUCLEOTIDE SEQUENCE [LARGE SCALE GENOMIC DNA]</scope>
    <source>
        <strain evidence="16 17">UAMH5409</strain>
    </source>
</reference>
<feature type="transmembrane region" description="Helical" evidence="14">
    <location>
        <begin position="347"/>
        <end position="365"/>
    </location>
</feature>
<feature type="transmembrane region" description="Helical" evidence="14">
    <location>
        <begin position="207"/>
        <end position="228"/>
    </location>
</feature>
<keyword evidence="7" id="KW-0249">Electron transport</keyword>
<evidence type="ECO:0000256" key="9">
    <source>
        <dbReference type="ARBA" id="ARBA00023002"/>
    </source>
</evidence>
<comment type="caution">
    <text evidence="16">The sequence shown here is derived from an EMBL/GenBank/DDBJ whole genome shotgun (WGS) entry which is preliminary data.</text>
</comment>
<evidence type="ECO:0000256" key="6">
    <source>
        <dbReference type="ARBA" id="ARBA00022692"/>
    </source>
</evidence>
<keyword evidence="10" id="KW-0406">Ion transport</keyword>
<dbReference type="GO" id="GO:0015677">
    <property type="term" value="P:copper ion import"/>
    <property type="evidence" value="ECO:0007669"/>
    <property type="project" value="TreeGrafter"/>
</dbReference>
<dbReference type="PANTHER" id="PTHR32361">
    <property type="entry name" value="FERRIC/CUPRIC REDUCTASE TRANSMEMBRANE COMPONENT"/>
    <property type="match status" value="1"/>
</dbReference>
<keyword evidence="6 14" id="KW-0812">Transmembrane</keyword>
<dbReference type="SFLD" id="SFLDG01168">
    <property type="entry name" value="Ferric_reductase_subgroup_(FRE"/>
    <property type="match status" value="1"/>
</dbReference>
<dbReference type="InterPro" id="IPR051410">
    <property type="entry name" value="Ferric/Cupric_Reductase"/>
</dbReference>
<evidence type="ECO:0000259" key="15">
    <source>
        <dbReference type="PROSITE" id="PS51384"/>
    </source>
</evidence>
<keyword evidence="11 14" id="KW-0472">Membrane</keyword>
<feature type="domain" description="FAD-binding FR-type" evidence="15">
    <location>
        <begin position="374"/>
        <end position="485"/>
    </location>
</feature>
<dbReference type="InterPro" id="IPR013112">
    <property type="entry name" value="FAD-bd_8"/>
</dbReference>
<comment type="subcellular location">
    <subcellularLocation>
        <location evidence="1">Cell membrane</location>
        <topology evidence="1">Multi-pass membrane protein</topology>
    </subcellularLocation>
</comment>
<dbReference type="GO" id="GO:0006826">
    <property type="term" value="P:iron ion transport"/>
    <property type="evidence" value="ECO:0007669"/>
    <property type="project" value="TreeGrafter"/>
</dbReference>
<dbReference type="SUPFAM" id="SSF52343">
    <property type="entry name" value="Ferredoxin reductase-like, C-terminal NADP-linked domain"/>
    <property type="match status" value="2"/>
</dbReference>
<evidence type="ECO:0000256" key="11">
    <source>
        <dbReference type="ARBA" id="ARBA00023136"/>
    </source>
</evidence>
<sequence length="786" mass="90039">MSTLNRVKDALGTISRQLNSPIISLVKRIDIPNDGTSTLKEIADREKDPWRESGKYALGWVYFAVVLLVFTALLHLYHVWGDKIRTGLYKEEVLNNKTLSPQSDFEMTSPGTFNSSRNFFPTDGSLPSPVRHESSITGIRSINYIMAFIRWIFYRPIPVIKLWKMEIVPPSMGAAFIVLMALAFVTLYCFLPQPLFYTTIRSGSPPLAIRAGMIAVALMPWIIALSAKANFVSLVTGIGHERLNVLHRWGGYLCLFLSIVHMVPFYITPVWEDGALHLYQELRIGRMYIYGSGLAAFAPLCFLCVHSLPVLRNRIYELFVVLHVPVSIVFLGTLFWHCKNYLTSWHYLFATVAIWVLSYIARLFFLNWTNPFRLSWLIGEESAVTILPECAIKVTIPTQQRWRPGQYVYLRMPGISFFENHPFTIASLCSDDFPSDYGEHYRDMTLVFRPFSGFTSKVLDTCLEKGPYKTYRAFIDGPYGGMRREVASFDDVIFFAGGSGITAIASQLLDLIKRMRDGKALTRTVRVIWALKRPETMEWFKEELRICREYAPTGSFFCQFYLTAAKRYSAIVGTRSRPVSGIFHDRINDVFQGVASKRNSAFIREEAAGDEAREQELRRENEDGISALPAAHIHQHPHSSPDIGAAPSNSHSHSHYPHLLQTSDDYFAQQHQPHHYLQYQQDQEQQQQPFDFGFPSTPTLFQKNLMRFAFLPTQKRDGWRTEYGRPDIPFMLKQFSKDFGRRTCVYVCGPPSMRVDVANTVAQLQRGVMRDPGRDEVYLHTENYAI</sequence>
<evidence type="ECO:0000256" key="13">
    <source>
        <dbReference type="SAM" id="MobiDB-lite"/>
    </source>
</evidence>
<dbReference type="FunFam" id="3.40.50.80:FF:000061">
    <property type="entry name" value="Metalloreductase transmembrane component, putative"/>
    <property type="match status" value="1"/>
</dbReference>
<keyword evidence="5" id="KW-1003">Cell membrane</keyword>
<dbReference type="Proteomes" id="UP000223968">
    <property type="component" value="Unassembled WGS sequence"/>
</dbReference>
<dbReference type="PANTHER" id="PTHR32361:SF23">
    <property type="entry name" value="FERRIC-CHELATE REDUCTASE"/>
    <property type="match status" value="1"/>
</dbReference>
<dbReference type="InterPro" id="IPR013130">
    <property type="entry name" value="Fe3_Rdtase_TM_dom"/>
</dbReference>
<evidence type="ECO:0000256" key="4">
    <source>
        <dbReference type="ARBA" id="ARBA00022448"/>
    </source>
</evidence>
<name>A0A2B7XIZ8_9EURO</name>
<dbReference type="InterPro" id="IPR039261">
    <property type="entry name" value="FNR_nucleotide-bd"/>
</dbReference>
<feature type="transmembrane region" description="Helical" evidence="14">
    <location>
        <begin position="315"/>
        <end position="335"/>
    </location>
</feature>
<dbReference type="GO" id="GO:0006879">
    <property type="term" value="P:intracellular iron ion homeostasis"/>
    <property type="evidence" value="ECO:0007669"/>
    <property type="project" value="TreeGrafter"/>
</dbReference>
<keyword evidence="9" id="KW-0560">Oxidoreductase</keyword>
<dbReference type="InterPro" id="IPR013121">
    <property type="entry name" value="Fe_red_NAD-bd_6"/>
</dbReference>
<dbReference type="Pfam" id="PF08022">
    <property type="entry name" value="FAD_binding_8"/>
    <property type="match status" value="1"/>
</dbReference>
<feature type="transmembrane region" description="Helical" evidence="14">
    <location>
        <begin position="249"/>
        <end position="267"/>
    </location>
</feature>
<evidence type="ECO:0000256" key="7">
    <source>
        <dbReference type="ARBA" id="ARBA00022982"/>
    </source>
</evidence>
<evidence type="ECO:0000256" key="8">
    <source>
        <dbReference type="ARBA" id="ARBA00022989"/>
    </source>
</evidence>
<dbReference type="Gene3D" id="3.40.50.80">
    <property type="entry name" value="Nucleotide-binding domain of ferredoxin-NADP reductase (FNR) module"/>
    <property type="match status" value="1"/>
</dbReference>
<evidence type="ECO:0000256" key="3">
    <source>
        <dbReference type="ARBA" id="ARBA00012668"/>
    </source>
</evidence>
<evidence type="ECO:0000256" key="5">
    <source>
        <dbReference type="ARBA" id="ARBA00022475"/>
    </source>
</evidence>
<evidence type="ECO:0000256" key="2">
    <source>
        <dbReference type="ARBA" id="ARBA00006278"/>
    </source>
</evidence>
<dbReference type="Pfam" id="PF01794">
    <property type="entry name" value="Ferric_reduct"/>
    <property type="match status" value="1"/>
</dbReference>
<dbReference type="CDD" id="cd06186">
    <property type="entry name" value="NOX_Duox_like_FAD_NADP"/>
    <property type="match status" value="1"/>
</dbReference>
<feature type="transmembrane region" description="Helical" evidence="14">
    <location>
        <begin position="287"/>
        <end position="308"/>
    </location>
</feature>
<evidence type="ECO:0000256" key="14">
    <source>
        <dbReference type="SAM" id="Phobius"/>
    </source>
</evidence>
<keyword evidence="8 14" id="KW-1133">Transmembrane helix</keyword>
<feature type="transmembrane region" description="Helical" evidence="14">
    <location>
        <begin position="57"/>
        <end position="80"/>
    </location>
</feature>
<comment type="similarity">
    <text evidence="2">Belongs to the ferric reductase (FRE) family.</text>
</comment>
<feature type="transmembrane region" description="Helical" evidence="14">
    <location>
        <begin position="174"/>
        <end position="195"/>
    </location>
</feature>
<protein>
    <recommendedName>
        <fullName evidence="3">ferric-chelate reductase (NADPH)</fullName>
        <ecNumber evidence="3">1.16.1.9</ecNumber>
    </recommendedName>
</protein>
<dbReference type="EC" id="1.16.1.9" evidence="3"/>
<accession>A0A2B7XIZ8</accession>
<evidence type="ECO:0000313" key="16">
    <source>
        <dbReference type="EMBL" id="PGH08672.1"/>
    </source>
</evidence>
<evidence type="ECO:0000313" key="17">
    <source>
        <dbReference type="Proteomes" id="UP000223968"/>
    </source>
</evidence>
<dbReference type="PROSITE" id="PS51384">
    <property type="entry name" value="FAD_FR"/>
    <property type="match status" value="1"/>
</dbReference>
<dbReference type="EMBL" id="PDNB01000100">
    <property type="protein sequence ID" value="PGH08672.1"/>
    <property type="molecule type" value="Genomic_DNA"/>
</dbReference>
<dbReference type="GO" id="GO:0052851">
    <property type="term" value="F:ferric-chelate reductase (NADPH) activity"/>
    <property type="evidence" value="ECO:0007669"/>
    <property type="project" value="UniProtKB-EC"/>
</dbReference>
<dbReference type="STRING" id="1447875.A0A2B7XIZ8"/>
<dbReference type="AlphaFoldDB" id="A0A2B7XIZ8"/>
<feature type="region of interest" description="Disordered" evidence="13">
    <location>
        <begin position="634"/>
        <end position="657"/>
    </location>
</feature>
<proteinExistence type="inferred from homology"/>
<dbReference type="SUPFAM" id="SSF63380">
    <property type="entry name" value="Riboflavin synthase domain-like"/>
    <property type="match status" value="1"/>
</dbReference>
<keyword evidence="4" id="KW-0813">Transport</keyword>
<organism evidence="16 17">
    <name type="scientific">Helicocarpus griseus UAMH5409</name>
    <dbReference type="NCBI Taxonomy" id="1447875"/>
    <lineage>
        <taxon>Eukaryota</taxon>
        <taxon>Fungi</taxon>
        <taxon>Dikarya</taxon>
        <taxon>Ascomycota</taxon>
        <taxon>Pezizomycotina</taxon>
        <taxon>Eurotiomycetes</taxon>
        <taxon>Eurotiomycetidae</taxon>
        <taxon>Onygenales</taxon>
        <taxon>Ajellomycetaceae</taxon>
        <taxon>Helicocarpus</taxon>
    </lineage>
</organism>
<evidence type="ECO:0000256" key="12">
    <source>
        <dbReference type="ARBA" id="ARBA00048483"/>
    </source>
</evidence>
<dbReference type="GO" id="GO:0005886">
    <property type="term" value="C:plasma membrane"/>
    <property type="evidence" value="ECO:0007669"/>
    <property type="project" value="UniProtKB-SubCell"/>
</dbReference>
<dbReference type="InterPro" id="IPR017927">
    <property type="entry name" value="FAD-bd_FR_type"/>
</dbReference>
<dbReference type="SFLD" id="SFLDS00052">
    <property type="entry name" value="Ferric_Reductase_Domain"/>
    <property type="match status" value="1"/>
</dbReference>
<feature type="transmembrane region" description="Helical" evidence="14">
    <location>
        <begin position="135"/>
        <end position="153"/>
    </location>
</feature>
<comment type="catalytic activity">
    <reaction evidence="12">
        <text>2 a Fe(II)-siderophore + NADP(+) + H(+) = 2 a Fe(III)-siderophore + NADPH</text>
        <dbReference type="Rhea" id="RHEA:28795"/>
        <dbReference type="Rhea" id="RHEA-COMP:11342"/>
        <dbReference type="Rhea" id="RHEA-COMP:11344"/>
        <dbReference type="ChEBI" id="CHEBI:15378"/>
        <dbReference type="ChEBI" id="CHEBI:29033"/>
        <dbReference type="ChEBI" id="CHEBI:29034"/>
        <dbReference type="ChEBI" id="CHEBI:57783"/>
        <dbReference type="ChEBI" id="CHEBI:58349"/>
        <dbReference type="EC" id="1.16.1.9"/>
    </reaction>
</comment>
<evidence type="ECO:0000256" key="1">
    <source>
        <dbReference type="ARBA" id="ARBA00004651"/>
    </source>
</evidence>
<dbReference type="InterPro" id="IPR017938">
    <property type="entry name" value="Riboflavin_synthase-like_b-brl"/>
</dbReference>
<evidence type="ECO:0000256" key="10">
    <source>
        <dbReference type="ARBA" id="ARBA00023065"/>
    </source>
</evidence>
<keyword evidence="17" id="KW-1185">Reference proteome</keyword>
<dbReference type="Pfam" id="PF08030">
    <property type="entry name" value="NAD_binding_6"/>
    <property type="match status" value="1"/>
</dbReference>